<feature type="transmembrane region" description="Helical" evidence="6">
    <location>
        <begin position="367"/>
        <end position="389"/>
    </location>
</feature>
<feature type="transmembrane region" description="Helical" evidence="6">
    <location>
        <begin position="117"/>
        <end position="139"/>
    </location>
</feature>
<reference evidence="7 8" key="1">
    <citation type="submission" date="2016-07" db="EMBL/GenBank/DDBJ databases">
        <title>Pervasive Adenine N6-methylation of Active Genes in Fungi.</title>
        <authorList>
            <consortium name="DOE Joint Genome Institute"/>
            <person name="Mondo S.J."/>
            <person name="Dannebaum R.O."/>
            <person name="Kuo R.C."/>
            <person name="Labutti K."/>
            <person name="Haridas S."/>
            <person name="Kuo A."/>
            <person name="Salamov A."/>
            <person name="Ahrendt S.R."/>
            <person name="Lipzen A."/>
            <person name="Sullivan W."/>
            <person name="Andreopoulos W.B."/>
            <person name="Clum A."/>
            <person name="Lindquist E."/>
            <person name="Daum C."/>
            <person name="Ramamoorthy G.K."/>
            <person name="Gryganskyi A."/>
            <person name="Culley D."/>
            <person name="Magnuson J.K."/>
            <person name="James T.Y."/>
            <person name="O'Malley M.A."/>
            <person name="Stajich J.E."/>
            <person name="Spatafora J.W."/>
            <person name="Visel A."/>
            <person name="Grigoriev I.V."/>
        </authorList>
    </citation>
    <scope>NUCLEOTIDE SEQUENCE [LARGE SCALE GENOMIC DNA]</scope>
    <source>
        <strain evidence="7 8">68-887.2</strain>
    </source>
</reference>
<dbReference type="Gene3D" id="1.20.1740.10">
    <property type="entry name" value="Amino acid/polyamine transporter I"/>
    <property type="match status" value="1"/>
</dbReference>
<dbReference type="EMBL" id="MCFC01000051">
    <property type="protein sequence ID" value="ORY26032.1"/>
    <property type="molecule type" value="Genomic_DNA"/>
</dbReference>
<protein>
    <submittedName>
        <fullName evidence="7">Amino acid/polyamine transporter I</fullName>
    </submittedName>
</protein>
<keyword evidence="8" id="KW-1185">Reference proteome</keyword>
<dbReference type="Pfam" id="PF13520">
    <property type="entry name" value="AA_permease_2"/>
    <property type="match status" value="1"/>
</dbReference>
<dbReference type="GO" id="GO:0022857">
    <property type="term" value="F:transmembrane transporter activity"/>
    <property type="evidence" value="ECO:0007669"/>
    <property type="project" value="InterPro"/>
</dbReference>
<evidence type="ECO:0000256" key="5">
    <source>
        <dbReference type="ARBA" id="ARBA00023136"/>
    </source>
</evidence>
<feature type="transmembrane region" description="Helical" evidence="6">
    <location>
        <begin position="466"/>
        <end position="487"/>
    </location>
</feature>
<dbReference type="PROSITE" id="PS00218">
    <property type="entry name" value="AMINO_ACID_PERMEASE_1"/>
    <property type="match status" value="1"/>
</dbReference>
<keyword evidence="2" id="KW-0813">Transport</keyword>
<evidence type="ECO:0000313" key="7">
    <source>
        <dbReference type="EMBL" id="ORY26032.1"/>
    </source>
</evidence>
<dbReference type="STRING" id="71784.A0A1Y2AU05"/>
<dbReference type="GO" id="GO:0016020">
    <property type="term" value="C:membrane"/>
    <property type="evidence" value="ECO:0007669"/>
    <property type="project" value="UniProtKB-SubCell"/>
</dbReference>
<dbReference type="AlphaFoldDB" id="A0A1Y2AU05"/>
<feature type="transmembrane region" description="Helical" evidence="6">
    <location>
        <begin position="226"/>
        <end position="249"/>
    </location>
</feature>
<dbReference type="PANTHER" id="PTHR45649">
    <property type="entry name" value="AMINO-ACID PERMEASE BAT1"/>
    <property type="match status" value="1"/>
</dbReference>
<feature type="transmembrane region" description="Helical" evidence="6">
    <location>
        <begin position="189"/>
        <end position="206"/>
    </location>
</feature>
<keyword evidence="4 6" id="KW-1133">Transmembrane helix</keyword>
<dbReference type="InterPro" id="IPR004840">
    <property type="entry name" value="Amino_acid_permease_CS"/>
</dbReference>
<evidence type="ECO:0000256" key="1">
    <source>
        <dbReference type="ARBA" id="ARBA00004141"/>
    </source>
</evidence>
<dbReference type="InParanoid" id="A0A1Y2AU05"/>
<feature type="transmembrane region" description="Helical" evidence="6">
    <location>
        <begin position="437"/>
        <end position="460"/>
    </location>
</feature>
<dbReference type="GO" id="GO:0006865">
    <property type="term" value="P:amino acid transport"/>
    <property type="evidence" value="ECO:0007669"/>
    <property type="project" value="InterPro"/>
</dbReference>
<gene>
    <name evidence="7" type="ORF">BCR39DRAFT_542280</name>
</gene>
<evidence type="ECO:0000256" key="2">
    <source>
        <dbReference type="ARBA" id="ARBA00022448"/>
    </source>
</evidence>
<dbReference type="PANTHER" id="PTHR45649:SF3">
    <property type="entry name" value="POLYAMINE TRANSPORTER TPO5"/>
    <property type="match status" value="1"/>
</dbReference>
<name>A0A1Y2AU05_9TREE</name>
<evidence type="ECO:0000256" key="4">
    <source>
        <dbReference type="ARBA" id="ARBA00022989"/>
    </source>
</evidence>
<feature type="transmembrane region" description="Helical" evidence="6">
    <location>
        <begin position="269"/>
        <end position="290"/>
    </location>
</feature>
<comment type="subcellular location">
    <subcellularLocation>
        <location evidence="1">Membrane</location>
        <topology evidence="1">Multi-pass membrane protein</topology>
    </subcellularLocation>
</comment>
<evidence type="ECO:0000256" key="6">
    <source>
        <dbReference type="SAM" id="Phobius"/>
    </source>
</evidence>
<evidence type="ECO:0000256" key="3">
    <source>
        <dbReference type="ARBA" id="ARBA00022692"/>
    </source>
</evidence>
<feature type="transmembrane region" description="Helical" evidence="6">
    <location>
        <begin position="319"/>
        <end position="346"/>
    </location>
</feature>
<keyword evidence="5 6" id="KW-0472">Membrane</keyword>
<comment type="caution">
    <text evidence="7">The sequence shown here is derived from an EMBL/GenBank/DDBJ whole genome shotgun (WGS) entry which is preliminary data.</text>
</comment>
<keyword evidence="3 6" id="KW-0812">Transmembrane</keyword>
<feature type="transmembrane region" description="Helical" evidence="6">
    <location>
        <begin position="395"/>
        <end position="416"/>
    </location>
</feature>
<feature type="transmembrane region" description="Helical" evidence="6">
    <location>
        <begin position="69"/>
        <end position="96"/>
    </location>
</feature>
<dbReference type="InterPro" id="IPR002293">
    <property type="entry name" value="AA/rel_permease1"/>
</dbReference>
<feature type="transmembrane region" description="Helical" evidence="6">
    <location>
        <begin position="35"/>
        <end position="63"/>
    </location>
</feature>
<organism evidence="7 8">
    <name type="scientific">Naematelia encephala</name>
    <dbReference type="NCBI Taxonomy" id="71784"/>
    <lineage>
        <taxon>Eukaryota</taxon>
        <taxon>Fungi</taxon>
        <taxon>Dikarya</taxon>
        <taxon>Basidiomycota</taxon>
        <taxon>Agaricomycotina</taxon>
        <taxon>Tremellomycetes</taxon>
        <taxon>Tremellales</taxon>
        <taxon>Naemateliaceae</taxon>
        <taxon>Naematelia</taxon>
    </lineage>
</organism>
<dbReference type="PIRSF" id="PIRSF006060">
    <property type="entry name" value="AA_transporter"/>
    <property type="match status" value="1"/>
</dbReference>
<accession>A0A1Y2AU05</accession>
<evidence type="ECO:0000313" key="8">
    <source>
        <dbReference type="Proteomes" id="UP000193986"/>
    </source>
</evidence>
<proteinExistence type="predicted"/>
<feature type="transmembrane region" description="Helical" evidence="6">
    <location>
        <begin position="159"/>
        <end position="182"/>
    </location>
</feature>
<sequence length="537" mass="58082">MPDLSIDAEQHGDIAAENRLQELGYEQELVRGISFLGIFGMGLCILCLPVTVYAISVTVMVLGGPVSFLWGWLVWGIISIIIACCMGELVSVYPVASGTYFWSYAMTSPKARNVSSYVNGWFLCIGLVLATLAAVFPFAQGIATSIVIFHPDFVPSNGLNYGIFVALLAVTLALACCGTSFLNLFNKYSAYWTMLVTVVLFITPLVECENRNDIKWVLTHFDQSYSGWGAWAWFCSLLGPAGVLCGFGFMTGMCEECHQPEKNVPKAMVYTQITSVVVGIPFIISTLFIMPDLDVVVGAINSQAAYVILDSAMTHPGGAFALLILAYTCAIGLCVESLTATSRFIWGFARDGGLPFSGWLSKVHPKLQVPLNAMIAICIINLLLALISFGSTTAYSAFLGSCTVLVLSAYIHPLILNIIARGAYTKNAPWSLGRLSLPFNIVSVLSVFVGVIAFCFPSYVIFDATTMNYCIVMVAGFMAISLAYYVIHGRKVFTGPKIGGGQVYAVDVLDRVHESETPASKPTDYKESNVGVDIIEA</sequence>
<dbReference type="OrthoDB" id="4476201at2759"/>
<dbReference type="Proteomes" id="UP000193986">
    <property type="component" value="Unassembled WGS sequence"/>
</dbReference>